<gene>
    <name evidence="1" type="primary">40</name>
    <name evidence="1" type="ORF">PBI_HENDRIX_40</name>
</gene>
<dbReference type="Proteomes" id="UP000247284">
    <property type="component" value="Segment"/>
</dbReference>
<dbReference type="EMBL" id="MH183162">
    <property type="protein sequence ID" value="AWN07711.1"/>
    <property type="molecule type" value="Genomic_DNA"/>
</dbReference>
<name>A0A2U8UU52_9CAUD</name>
<dbReference type="RefSeq" id="YP_009801978.1">
    <property type="nucleotide sequence ID" value="NC_047977.1"/>
</dbReference>
<organism evidence="1 2">
    <name type="scientific">Microbacterium phage Hendrix</name>
    <dbReference type="NCBI Taxonomy" id="2182341"/>
    <lineage>
        <taxon>Viruses</taxon>
        <taxon>Duplodnaviria</taxon>
        <taxon>Heunggongvirae</taxon>
        <taxon>Uroviricota</taxon>
        <taxon>Caudoviricetes</taxon>
        <taxon>Rogerhendrixvirus</taxon>
        <taxon>Rogerhendrixvirus hendrix</taxon>
    </lineage>
</organism>
<protein>
    <submittedName>
        <fullName evidence="1">Uncharacterized protein</fullName>
    </submittedName>
</protein>
<evidence type="ECO:0000313" key="2">
    <source>
        <dbReference type="Proteomes" id="UP000247284"/>
    </source>
</evidence>
<dbReference type="GeneID" id="54992507"/>
<evidence type="ECO:0000313" key="1">
    <source>
        <dbReference type="EMBL" id="AWN07711.1"/>
    </source>
</evidence>
<dbReference type="KEGG" id="vg:54992507"/>
<accession>A0A2U8UU52</accession>
<reference evidence="2" key="1">
    <citation type="submission" date="2018-04" db="EMBL/GenBank/DDBJ databases">
        <authorList>
            <person name="Go L.Y."/>
            <person name="Mitchell J.A."/>
        </authorList>
    </citation>
    <scope>NUCLEOTIDE SEQUENCE [LARGE SCALE GENOMIC DNA]</scope>
</reference>
<sequence length="61" mass="6607">MSVQIEILVRVVGSQQEPRVLSRLTASAPLKTEQPFGRIPVSRETIAMACETAAEALRGRG</sequence>
<proteinExistence type="predicted"/>
<keyword evidence="2" id="KW-1185">Reference proteome</keyword>